<dbReference type="AlphaFoldDB" id="A0A199V3T0"/>
<sequence>MDQDVTLGYLGLRNEDTITICIQPLSILNNRAADVHRNMLLAEALLVGLQGVRPECSNADVAAIDLVDVSNAAVHEDPGPPHVLSQLPQVAADEGAPHAPAAVDHQHSPVPG</sequence>
<evidence type="ECO:0000313" key="2">
    <source>
        <dbReference type="EMBL" id="OAY71561.1"/>
    </source>
</evidence>
<dbReference type="Proteomes" id="UP000092600">
    <property type="component" value="Unassembled WGS sequence"/>
</dbReference>
<comment type="caution">
    <text evidence="2">The sequence shown here is derived from an EMBL/GenBank/DDBJ whole genome shotgun (WGS) entry which is preliminary data.</text>
</comment>
<protein>
    <submittedName>
        <fullName evidence="2">Uncharacterized protein</fullName>
    </submittedName>
</protein>
<dbReference type="EMBL" id="LSRQ01003432">
    <property type="protein sequence ID" value="OAY71561.1"/>
    <property type="molecule type" value="Genomic_DNA"/>
</dbReference>
<feature type="compositionally biased region" description="Low complexity" evidence="1">
    <location>
        <begin position="91"/>
        <end position="102"/>
    </location>
</feature>
<organism evidence="2 3">
    <name type="scientific">Ananas comosus</name>
    <name type="common">Pineapple</name>
    <name type="synonym">Ananas ananas</name>
    <dbReference type="NCBI Taxonomy" id="4615"/>
    <lineage>
        <taxon>Eukaryota</taxon>
        <taxon>Viridiplantae</taxon>
        <taxon>Streptophyta</taxon>
        <taxon>Embryophyta</taxon>
        <taxon>Tracheophyta</taxon>
        <taxon>Spermatophyta</taxon>
        <taxon>Magnoliopsida</taxon>
        <taxon>Liliopsida</taxon>
        <taxon>Poales</taxon>
        <taxon>Bromeliaceae</taxon>
        <taxon>Bromelioideae</taxon>
        <taxon>Ananas</taxon>
    </lineage>
</organism>
<evidence type="ECO:0000313" key="3">
    <source>
        <dbReference type="Proteomes" id="UP000092600"/>
    </source>
</evidence>
<name>A0A199V3T0_ANACO</name>
<feature type="region of interest" description="Disordered" evidence="1">
    <location>
        <begin position="91"/>
        <end position="112"/>
    </location>
</feature>
<accession>A0A199V3T0</accession>
<reference evidence="2 3" key="1">
    <citation type="journal article" date="2016" name="DNA Res.">
        <title>The draft genome of MD-2 pineapple using hybrid error correction of long reads.</title>
        <authorList>
            <person name="Redwan R.M."/>
            <person name="Saidin A."/>
            <person name="Kumar S.V."/>
        </authorList>
    </citation>
    <scope>NUCLEOTIDE SEQUENCE [LARGE SCALE GENOMIC DNA]</scope>
    <source>
        <strain evidence="3">cv. MD2</strain>
        <tissue evidence="2">Leaf</tissue>
    </source>
</reference>
<proteinExistence type="predicted"/>
<gene>
    <name evidence="2" type="ORF">ACMD2_19691</name>
</gene>
<evidence type="ECO:0000256" key="1">
    <source>
        <dbReference type="SAM" id="MobiDB-lite"/>
    </source>
</evidence>